<dbReference type="PRINTS" id="PR00420">
    <property type="entry name" value="RNGMNOXGNASE"/>
</dbReference>
<dbReference type="Proteomes" id="UP000315677">
    <property type="component" value="Unassembled WGS sequence"/>
</dbReference>
<dbReference type="SUPFAM" id="SSF51905">
    <property type="entry name" value="FAD/NAD(P)-binding domain"/>
    <property type="match status" value="1"/>
</dbReference>
<dbReference type="RefSeq" id="WP_142060869.1">
    <property type="nucleotide sequence ID" value="NZ_VFPA01000005.1"/>
</dbReference>
<dbReference type="InterPro" id="IPR002938">
    <property type="entry name" value="FAD-bd"/>
</dbReference>
<dbReference type="AlphaFoldDB" id="A0A543D3I6"/>
<dbReference type="InterPro" id="IPR036188">
    <property type="entry name" value="FAD/NAD-bd_sf"/>
</dbReference>
<reference evidence="2 3" key="1">
    <citation type="submission" date="2019-06" db="EMBL/GenBank/DDBJ databases">
        <title>Sequencing the genomes of 1000 actinobacteria strains.</title>
        <authorList>
            <person name="Klenk H.-P."/>
        </authorList>
    </citation>
    <scope>NUCLEOTIDE SEQUENCE [LARGE SCALE GENOMIC DNA]</scope>
    <source>
        <strain evidence="2 3">DSM 45301</strain>
    </source>
</reference>
<name>A0A543D3I6_9PSEU</name>
<sequence length="397" mass="43040">MKVVICGAGISGLALAHRMRTYGWDVVLLEKAPGPRTQGYMIDFFGAGYDAAEAMGLLPALHEVGYRIAEAQYVDGGGRVRASLGFDQFGATVHHRLLSLMRPDLEAVLRAQLPAGVDLRFATSTTGIENGPDGVRVALTDGSTLEADLLVGADGIHSAVRRLVFGEERRFLRYLGFHVAAYLFRDQVVEAEARDRYAITDTAGRQMGFYRLRDGRIATFAVHRTPDPALPSDVRAAVQAAYGSLGWITPRALRACPASPEIYYDQIAQIVVPRWSAGRVALVGDACYAVSPLAGQGASLGVGGAFVLAEELDRAPSIEEGLDRYERAFRPVAEEKQRAGRRTARWFLPASRLQVRLRRVALALARLPGLDRVVATSIAGRPTAVVAQRAGRQVHHS</sequence>
<dbReference type="PANTHER" id="PTHR46865:SF8">
    <property type="entry name" value="POSSIBLE OXIDOREDUCTASE"/>
    <property type="match status" value="1"/>
</dbReference>
<dbReference type="Pfam" id="PF01494">
    <property type="entry name" value="FAD_binding_3"/>
    <property type="match status" value="1"/>
</dbReference>
<protein>
    <submittedName>
        <fullName evidence="2">2-polyprenyl-6-methoxyphenol hydroxylase-like FAD-dependent oxidoreductase</fullName>
    </submittedName>
</protein>
<keyword evidence="3" id="KW-1185">Reference proteome</keyword>
<evidence type="ECO:0000313" key="2">
    <source>
        <dbReference type="EMBL" id="TQM03899.1"/>
    </source>
</evidence>
<evidence type="ECO:0000259" key="1">
    <source>
        <dbReference type="Pfam" id="PF01494"/>
    </source>
</evidence>
<dbReference type="EMBL" id="VFPA01000005">
    <property type="protein sequence ID" value="TQM03899.1"/>
    <property type="molecule type" value="Genomic_DNA"/>
</dbReference>
<dbReference type="Gene3D" id="3.50.50.60">
    <property type="entry name" value="FAD/NAD(P)-binding domain"/>
    <property type="match status" value="1"/>
</dbReference>
<gene>
    <name evidence="2" type="ORF">FB558_6924</name>
</gene>
<feature type="domain" description="FAD-binding" evidence="1">
    <location>
        <begin position="2"/>
        <end position="335"/>
    </location>
</feature>
<accession>A0A543D3I6</accession>
<dbReference type="InterPro" id="IPR051704">
    <property type="entry name" value="FAD_aromatic-hydroxylase"/>
</dbReference>
<dbReference type="OrthoDB" id="4293235at2"/>
<evidence type="ECO:0000313" key="3">
    <source>
        <dbReference type="Proteomes" id="UP000315677"/>
    </source>
</evidence>
<proteinExistence type="predicted"/>
<dbReference type="PANTHER" id="PTHR46865">
    <property type="entry name" value="OXIDOREDUCTASE-RELATED"/>
    <property type="match status" value="1"/>
</dbReference>
<dbReference type="Gene3D" id="3.30.9.10">
    <property type="entry name" value="D-Amino Acid Oxidase, subunit A, domain 2"/>
    <property type="match status" value="1"/>
</dbReference>
<dbReference type="GO" id="GO:0071949">
    <property type="term" value="F:FAD binding"/>
    <property type="evidence" value="ECO:0007669"/>
    <property type="project" value="InterPro"/>
</dbReference>
<comment type="caution">
    <text evidence="2">The sequence shown here is derived from an EMBL/GenBank/DDBJ whole genome shotgun (WGS) entry which is preliminary data.</text>
</comment>
<organism evidence="2 3">
    <name type="scientific">Pseudonocardia kunmingensis</name>
    <dbReference type="NCBI Taxonomy" id="630975"/>
    <lineage>
        <taxon>Bacteria</taxon>
        <taxon>Bacillati</taxon>
        <taxon>Actinomycetota</taxon>
        <taxon>Actinomycetes</taxon>
        <taxon>Pseudonocardiales</taxon>
        <taxon>Pseudonocardiaceae</taxon>
        <taxon>Pseudonocardia</taxon>
    </lineage>
</organism>